<dbReference type="OrthoDB" id="3250044at2759"/>
<feature type="compositionally biased region" description="Acidic residues" evidence="1">
    <location>
        <begin position="1"/>
        <end position="10"/>
    </location>
</feature>
<dbReference type="EMBL" id="AMGY01000005">
    <property type="protein sequence ID" value="EXJ82324.1"/>
    <property type="molecule type" value="Genomic_DNA"/>
</dbReference>
<dbReference type="STRING" id="1182542.W9YJ62"/>
<dbReference type="eggNOG" id="ENOG502SA0A">
    <property type="taxonomic scope" value="Eukaryota"/>
</dbReference>
<evidence type="ECO:0000313" key="2">
    <source>
        <dbReference type="EMBL" id="EXJ82324.1"/>
    </source>
</evidence>
<dbReference type="RefSeq" id="XP_007734447.1">
    <property type="nucleotide sequence ID" value="XM_007736257.1"/>
</dbReference>
<gene>
    <name evidence="2" type="ORF">A1O3_06137</name>
</gene>
<dbReference type="InterPro" id="IPR011009">
    <property type="entry name" value="Kinase-like_dom_sf"/>
</dbReference>
<evidence type="ECO:0000313" key="3">
    <source>
        <dbReference type="Proteomes" id="UP000019478"/>
    </source>
</evidence>
<sequence length="187" mass="20537">MAEDHIEDQFEATSDPAATDPNTDFPLEGCDIFKVSESELAAIADTAPSLHTLCGARVARISRNLVIKKSPLTLPSEAEAMKLVAQKTSIYLPRVYRSFLVYGTGGIYDSTGYIVMSYVDGVCLSQCWEKLLPDERENIIGQVAEIIWQLQYLHIPLPGPIGGGPSNRRWFSAYGSGPFTSVSDFED</sequence>
<feature type="region of interest" description="Disordered" evidence="1">
    <location>
        <begin position="1"/>
        <end position="21"/>
    </location>
</feature>
<dbReference type="PANTHER" id="PTHR21310:SF39">
    <property type="entry name" value="AMINOGLYCOSIDE PHOSPHOTRANSFERASE DOMAIN-CONTAINING PROTEIN"/>
    <property type="match status" value="1"/>
</dbReference>
<dbReference type="AlphaFoldDB" id="W9YJ62"/>
<proteinExistence type="predicted"/>
<evidence type="ECO:0008006" key="4">
    <source>
        <dbReference type="Google" id="ProtNLM"/>
    </source>
</evidence>
<dbReference type="GeneID" id="19170247"/>
<keyword evidence="3" id="KW-1185">Reference proteome</keyword>
<comment type="caution">
    <text evidence="2">The sequence shown here is derived from an EMBL/GenBank/DDBJ whole genome shotgun (WGS) entry which is preliminary data.</text>
</comment>
<reference evidence="2 3" key="1">
    <citation type="submission" date="2013-03" db="EMBL/GenBank/DDBJ databases">
        <title>The Genome Sequence of Capronia epimyces CBS 606.96.</title>
        <authorList>
            <consortium name="The Broad Institute Genomics Platform"/>
            <person name="Cuomo C."/>
            <person name="de Hoog S."/>
            <person name="Gorbushina A."/>
            <person name="Walker B."/>
            <person name="Young S.K."/>
            <person name="Zeng Q."/>
            <person name="Gargeya S."/>
            <person name="Fitzgerald M."/>
            <person name="Haas B."/>
            <person name="Abouelleil A."/>
            <person name="Allen A.W."/>
            <person name="Alvarado L."/>
            <person name="Arachchi H.M."/>
            <person name="Berlin A.M."/>
            <person name="Chapman S.B."/>
            <person name="Gainer-Dewar J."/>
            <person name="Goldberg J."/>
            <person name="Griggs A."/>
            <person name="Gujja S."/>
            <person name="Hansen M."/>
            <person name="Howarth C."/>
            <person name="Imamovic A."/>
            <person name="Ireland A."/>
            <person name="Larimer J."/>
            <person name="McCowan C."/>
            <person name="Murphy C."/>
            <person name="Pearson M."/>
            <person name="Poon T.W."/>
            <person name="Priest M."/>
            <person name="Roberts A."/>
            <person name="Saif S."/>
            <person name="Shea T."/>
            <person name="Sisk P."/>
            <person name="Sykes S."/>
            <person name="Wortman J."/>
            <person name="Nusbaum C."/>
            <person name="Birren B."/>
        </authorList>
    </citation>
    <scope>NUCLEOTIDE SEQUENCE [LARGE SCALE GENOMIC DNA]</scope>
    <source>
        <strain evidence="2 3">CBS 606.96</strain>
    </source>
</reference>
<dbReference type="PANTHER" id="PTHR21310">
    <property type="entry name" value="AMINOGLYCOSIDE PHOSPHOTRANSFERASE-RELATED-RELATED"/>
    <property type="match status" value="1"/>
</dbReference>
<dbReference type="SUPFAM" id="SSF56112">
    <property type="entry name" value="Protein kinase-like (PK-like)"/>
    <property type="match status" value="1"/>
</dbReference>
<evidence type="ECO:0000256" key="1">
    <source>
        <dbReference type="SAM" id="MobiDB-lite"/>
    </source>
</evidence>
<accession>W9YJ62</accession>
<name>W9YJ62_9EURO</name>
<protein>
    <recommendedName>
        <fullName evidence="4">Aminoglycoside phosphotransferase domain-containing protein</fullName>
    </recommendedName>
</protein>
<dbReference type="InterPro" id="IPR051678">
    <property type="entry name" value="AGP_Transferase"/>
</dbReference>
<dbReference type="HOGENOM" id="CLU_1447496_0_0_1"/>
<dbReference type="Proteomes" id="UP000019478">
    <property type="component" value="Unassembled WGS sequence"/>
</dbReference>
<organism evidence="2 3">
    <name type="scientific">Capronia epimyces CBS 606.96</name>
    <dbReference type="NCBI Taxonomy" id="1182542"/>
    <lineage>
        <taxon>Eukaryota</taxon>
        <taxon>Fungi</taxon>
        <taxon>Dikarya</taxon>
        <taxon>Ascomycota</taxon>
        <taxon>Pezizomycotina</taxon>
        <taxon>Eurotiomycetes</taxon>
        <taxon>Chaetothyriomycetidae</taxon>
        <taxon>Chaetothyriales</taxon>
        <taxon>Herpotrichiellaceae</taxon>
        <taxon>Capronia</taxon>
    </lineage>
</organism>